<dbReference type="Gramene" id="OE9A019176T1">
    <property type="protein sequence ID" value="OE9A019176C1"/>
    <property type="gene ID" value="OE9A019176"/>
</dbReference>
<dbReference type="PANTHER" id="PTHR15197">
    <property type="entry name" value="COILIN P80"/>
    <property type="match status" value="1"/>
</dbReference>
<reference evidence="3 4" key="1">
    <citation type="submission" date="2019-12" db="EMBL/GenBank/DDBJ databases">
        <authorList>
            <person name="Alioto T."/>
            <person name="Alioto T."/>
            <person name="Gomez Garrido J."/>
        </authorList>
    </citation>
    <scope>NUCLEOTIDE SEQUENCE [LARGE SCALE GENOMIC DNA]</scope>
</reference>
<feature type="domain" description="Coilin tudor" evidence="2">
    <location>
        <begin position="1"/>
        <end position="88"/>
    </location>
</feature>
<evidence type="ECO:0000259" key="2">
    <source>
        <dbReference type="Pfam" id="PF23086"/>
    </source>
</evidence>
<evidence type="ECO:0000256" key="1">
    <source>
        <dbReference type="SAM" id="MobiDB-lite"/>
    </source>
</evidence>
<dbReference type="InterPro" id="IPR056398">
    <property type="entry name" value="Tudor_Coilin"/>
</dbReference>
<evidence type="ECO:0000313" key="3">
    <source>
        <dbReference type="EMBL" id="CAA2974694.1"/>
    </source>
</evidence>
<proteinExistence type="predicted"/>
<name>A0A8S0R6R1_OLEEU</name>
<protein>
    <submittedName>
        <fullName evidence="3">Zinc finger protein AZF2</fullName>
    </submittedName>
</protein>
<sequence>MPKEGDLIAYRILELSSSWTPELSVGKVSWVNTESRQIMLMPVPEYPVVSKKSDEDEYVSQPGNSLYKEDGSLEIDLSSLVDVRIVKGGNTGLRSASPSSDNEEHGKLHLGKQIQPPIIENKVNAWDEISETLNAKKAQLSQGSGKKSWSHKALRGSVLGPTMAILSSKKQN</sequence>
<dbReference type="AlphaFoldDB" id="A0A8S0R6R1"/>
<dbReference type="PANTHER" id="PTHR15197:SF0">
    <property type="entry name" value="COILIN"/>
    <property type="match status" value="1"/>
</dbReference>
<dbReference type="GO" id="GO:0030619">
    <property type="term" value="F:U1 snRNA binding"/>
    <property type="evidence" value="ECO:0007669"/>
    <property type="project" value="TreeGrafter"/>
</dbReference>
<comment type="caution">
    <text evidence="3">The sequence shown here is derived from an EMBL/GenBank/DDBJ whole genome shotgun (WGS) entry which is preliminary data.</text>
</comment>
<gene>
    <name evidence="3" type="ORF">OLEA9_A019176</name>
</gene>
<dbReference type="GO" id="GO:0015030">
    <property type="term" value="C:Cajal body"/>
    <property type="evidence" value="ECO:0007669"/>
    <property type="project" value="TreeGrafter"/>
</dbReference>
<dbReference type="EMBL" id="CACTIH010002192">
    <property type="protein sequence ID" value="CAA2974694.1"/>
    <property type="molecule type" value="Genomic_DNA"/>
</dbReference>
<dbReference type="GO" id="GO:0000387">
    <property type="term" value="P:spliceosomal snRNP assembly"/>
    <property type="evidence" value="ECO:0007669"/>
    <property type="project" value="TreeGrafter"/>
</dbReference>
<dbReference type="GO" id="GO:0030620">
    <property type="term" value="F:U2 snRNA binding"/>
    <property type="evidence" value="ECO:0007669"/>
    <property type="project" value="TreeGrafter"/>
</dbReference>
<keyword evidence="4" id="KW-1185">Reference proteome</keyword>
<organism evidence="3 4">
    <name type="scientific">Olea europaea subsp. europaea</name>
    <dbReference type="NCBI Taxonomy" id="158383"/>
    <lineage>
        <taxon>Eukaryota</taxon>
        <taxon>Viridiplantae</taxon>
        <taxon>Streptophyta</taxon>
        <taxon>Embryophyta</taxon>
        <taxon>Tracheophyta</taxon>
        <taxon>Spermatophyta</taxon>
        <taxon>Magnoliopsida</taxon>
        <taxon>eudicotyledons</taxon>
        <taxon>Gunneridae</taxon>
        <taxon>Pentapetalae</taxon>
        <taxon>asterids</taxon>
        <taxon>lamiids</taxon>
        <taxon>Lamiales</taxon>
        <taxon>Oleaceae</taxon>
        <taxon>Oleeae</taxon>
        <taxon>Olea</taxon>
    </lineage>
</organism>
<accession>A0A8S0R6R1</accession>
<dbReference type="Pfam" id="PF23086">
    <property type="entry name" value="Tudor_Coilin"/>
    <property type="match status" value="1"/>
</dbReference>
<evidence type="ECO:0000313" key="4">
    <source>
        <dbReference type="Proteomes" id="UP000594638"/>
    </source>
</evidence>
<feature type="region of interest" description="Disordered" evidence="1">
    <location>
        <begin position="90"/>
        <end position="109"/>
    </location>
</feature>
<dbReference type="Proteomes" id="UP000594638">
    <property type="component" value="Unassembled WGS sequence"/>
</dbReference>
<dbReference type="InterPro" id="IPR024822">
    <property type="entry name" value="Coilin"/>
</dbReference>
<dbReference type="OrthoDB" id="74813at2759"/>